<dbReference type="InterPro" id="IPR019734">
    <property type="entry name" value="TPR_rpt"/>
</dbReference>
<evidence type="ECO:0000313" key="1">
    <source>
        <dbReference type="EMBL" id="VAW14409.1"/>
    </source>
</evidence>
<name>A0A3B0TQA0_9ZZZZ</name>
<protein>
    <submittedName>
        <fullName evidence="1">TPR domain protein</fullName>
    </submittedName>
</protein>
<organism evidence="1">
    <name type="scientific">hydrothermal vent metagenome</name>
    <dbReference type="NCBI Taxonomy" id="652676"/>
    <lineage>
        <taxon>unclassified sequences</taxon>
        <taxon>metagenomes</taxon>
        <taxon>ecological metagenomes</taxon>
    </lineage>
</organism>
<reference evidence="1" key="1">
    <citation type="submission" date="2018-06" db="EMBL/GenBank/DDBJ databases">
        <authorList>
            <person name="Zhirakovskaya E."/>
        </authorList>
    </citation>
    <scope>NUCLEOTIDE SEQUENCE</scope>
</reference>
<accession>A0A3B0TQA0</accession>
<dbReference type="SMART" id="SM00028">
    <property type="entry name" value="TPR"/>
    <property type="match status" value="5"/>
</dbReference>
<dbReference type="Gene3D" id="1.25.40.10">
    <property type="entry name" value="Tetratricopeptide repeat domain"/>
    <property type="match status" value="2"/>
</dbReference>
<dbReference type="PANTHER" id="PTHR12558">
    <property type="entry name" value="CELL DIVISION CYCLE 16,23,27"/>
    <property type="match status" value="1"/>
</dbReference>
<dbReference type="AlphaFoldDB" id="A0A3B0TQA0"/>
<dbReference type="Pfam" id="PF13432">
    <property type="entry name" value="TPR_16"/>
    <property type="match status" value="2"/>
</dbReference>
<dbReference type="PROSITE" id="PS50005">
    <property type="entry name" value="TPR"/>
    <property type="match status" value="1"/>
</dbReference>
<dbReference type="InterPro" id="IPR011990">
    <property type="entry name" value="TPR-like_helical_dom_sf"/>
</dbReference>
<dbReference type="SUPFAM" id="SSF48452">
    <property type="entry name" value="TPR-like"/>
    <property type="match status" value="3"/>
</dbReference>
<sequence>MTPITSFAISRLIMAVVVSLGFALGQMTPASAQIAGFSSPSPSGSYLAGIEALDGLNTSEAASAFLDAAQSQWDNPAIIERAFVALVADGRVDDAKGLATRMLELSPGHNLAALVLGTIALKEHRYKSAINRLQALGLGNFIDIAGYVVRAWAYVGQSDLNKAFDVLDEMKTSGLEKFLIYHRALMADVAGDPRALDFAKRAYQADQYVPTIVETYARILGNAGNDKAALEVLSAYQGQGLSNPLVLQVRTDIEAGRLPGKFASNPSQGAAELFRGIGAALVRDGEKDIAMVFLRLGLYLNPKDDSIAMAIGNLLDASGRYREANAIYSSISNSSLMKPGAIVLIANNIDAMGNRGEAIRRLENIVAKAPKNLEAVKALGDLLRMDEQYDAAAAMYTKALEIVGGNHPGDWLYFYLRGISNHMRDRWDLAEKDFLSALNLNPDQPQVLNYLGYSWVDMGINLDRALKMIQRAVQSSPRDGYIVDSLGWAIYKLDRFEEAVPILEQAVRLMPNDPEINDHLGDAYWRVGRKLEARFQWKIATAVDTVGDVTKRAAPKLKLGLDAAQSAAKQAKPAS</sequence>
<dbReference type="EMBL" id="UOEO01000008">
    <property type="protein sequence ID" value="VAW14409.1"/>
    <property type="molecule type" value="Genomic_DNA"/>
</dbReference>
<gene>
    <name evidence="1" type="ORF">MNBD_ALPHA12-1740</name>
</gene>
<proteinExistence type="predicted"/>
<dbReference type="PANTHER" id="PTHR12558:SF13">
    <property type="entry name" value="CELL DIVISION CYCLE PROTEIN 27 HOMOLOG"/>
    <property type="match status" value="1"/>
</dbReference>